<dbReference type="Proteomes" id="UP001066276">
    <property type="component" value="Chromosome 11"/>
</dbReference>
<gene>
    <name evidence="1" type="ORF">NDU88_001321</name>
</gene>
<sequence length="116" mass="13247">MALQRWHEQQVRQGRSREELQEMDWEEQQGMCEISLVSKALVDAIHAMEDFGDSMDSRDWQAFTPVHFASQMTKGVGKIVTMEQPGMLQGISDAISLYNTNTECSSAYEIRRVCAE</sequence>
<accession>A0AAV7LAX8</accession>
<evidence type="ECO:0000313" key="2">
    <source>
        <dbReference type="Proteomes" id="UP001066276"/>
    </source>
</evidence>
<name>A0AAV7LAX8_PLEWA</name>
<protein>
    <submittedName>
        <fullName evidence="1">Uncharacterized protein</fullName>
    </submittedName>
</protein>
<reference evidence="1" key="1">
    <citation type="journal article" date="2022" name="bioRxiv">
        <title>Sequencing and chromosome-scale assembly of the giantPleurodeles waltlgenome.</title>
        <authorList>
            <person name="Brown T."/>
            <person name="Elewa A."/>
            <person name="Iarovenko S."/>
            <person name="Subramanian E."/>
            <person name="Araus A.J."/>
            <person name="Petzold A."/>
            <person name="Susuki M."/>
            <person name="Suzuki K.-i.T."/>
            <person name="Hayashi T."/>
            <person name="Toyoda A."/>
            <person name="Oliveira C."/>
            <person name="Osipova E."/>
            <person name="Leigh N.D."/>
            <person name="Simon A."/>
            <person name="Yun M.H."/>
        </authorList>
    </citation>
    <scope>NUCLEOTIDE SEQUENCE</scope>
    <source>
        <strain evidence="1">20211129_DDA</strain>
        <tissue evidence="1">Liver</tissue>
    </source>
</reference>
<comment type="caution">
    <text evidence="1">The sequence shown here is derived from an EMBL/GenBank/DDBJ whole genome shotgun (WGS) entry which is preliminary data.</text>
</comment>
<organism evidence="1 2">
    <name type="scientific">Pleurodeles waltl</name>
    <name type="common">Iberian ribbed newt</name>
    <dbReference type="NCBI Taxonomy" id="8319"/>
    <lineage>
        <taxon>Eukaryota</taxon>
        <taxon>Metazoa</taxon>
        <taxon>Chordata</taxon>
        <taxon>Craniata</taxon>
        <taxon>Vertebrata</taxon>
        <taxon>Euteleostomi</taxon>
        <taxon>Amphibia</taxon>
        <taxon>Batrachia</taxon>
        <taxon>Caudata</taxon>
        <taxon>Salamandroidea</taxon>
        <taxon>Salamandridae</taxon>
        <taxon>Pleurodelinae</taxon>
        <taxon>Pleurodeles</taxon>
    </lineage>
</organism>
<keyword evidence="2" id="KW-1185">Reference proteome</keyword>
<dbReference type="AlphaFoldDB" id="A0AAV7LAX8"/>
<proteinExistence type="predicted"/>
<evidence type="ECO:0000313" key="1">
    <source>
        <dbReference type="EMBL" id="KAJ1088162.1"/>
    </source>
</evidence>
<dbReference type="EMBL" id="JANPWB010000015">
    <property type="protein sequence ID" value="KAJ1088162.1"/>
    <property type="molecule type" value="Genomic_DNA"/>
</dbReference>